<comment type="similarity">
    <text evidence="1">Belongs to the esterase D family.</text>
</comment>
<dbReference type="SUPFAM" id="SSF53474">
    <property type="entry name" value="alpha/beta-Hydrolases"/>
    <property type="match status" value="1"/>
</dbReference>
<dbReference type="RefSeq" id="WP_069670044.1">
    <property type="nucleotide sequence ID" value="NZ_MCBT01000001.1"/>
</dbReference>
<protein>
    <submittedName>
        <fullName evidence="4">Esterase</fullName>
    </submittedName>
</protein>
<evidence type="ECO:0000256" key="2">
    <source>
        <dbReference type="ARBA" id="ARBA00022801"/>
    </source>
</evidence>
<dbReference type="Proteomes" id="UP000095230">
    <property type="component" value="Unassembled WGS sequence"/>
</dbReference>
<name>A0A1E5IZM9_SHECO</name>
<dbReference type="GO" id="GO:0016788">
    <property type="term" value="F:hydrolase activity, acting on ester bonds"/>
    <property type="evidence" value="ECO:0007669"/>
    <property type="project" value="TreeGrafter"/>
</dbReference>
<feature type="signal peptide" evidence="3">
    <location>
        <begin position="1"/>
        <end position="25"/>
    </location>
</feature>
<dbReference type="PANTHER" id="PTHR40841">
    <property type="entry name" value="SIDEROPHORE TRIACETYLFUSARININE C ESTERASE"/>
    <property type="match status" value="1"/>
</dbReference>
<sequence>MNALTKLLILLFTLLLSIISSPLSAQDNGVAIVEGYAYHHQSKVMAEQRRYQVALPERYFASNRQYPTLYVVDGDFQFQHVSATVHHLTRMGKIAPMIVVGIANQGPTDYLYATTWADKSDEAFGGAVTFHRYITNELVPLIDKQYRTNNKRALSGYSLGGLFTLFSMTQADTPFNAFVAMSPSAWFDNQNITKKLDGAAEQQGLKHPLFISVANEQEMGVDTVVQWLEHHAPESLLWQFKSYPEENHFTTALPALYDALTFLSPDYGADGGEMLAMGDVEQVLSYFETSQSQWGGFEFEWLQAYQFAKYLFWSKQTDKIDQVLAQIAKKFPRSLTIVTVHIAKGMNIKGEHQRAKQLLDSVAAEGINSPDWQHELSVYYGALQQTAKADHHQQLALSLAQQYQLRSWDVWELK</sequence>
<dbReference type="AlphaFoldDB" id="A0A1E5IZM9"/>
<accession>A0A1E5IZM9</accession>
<organism evidence="4 5">
    <name type="scientific">Shewanella colwelliana</name>
    <name type="common">Alteromonas colwelliana</name>
    <dbReference type="NCBI Taxonomy" id="23"/>
    <lineage>
        <taxon>Bacteria</taxon>
        <taxon>Pseudomonadati</taxon>
        <taxon>Pseudomonadota</taxon>
        <taxon>Gammaproteobacteria</taxon>
        <taxon>Alteromonadales</taxon>
        <taxon>Shewanellaceae</taxon>
        <taxon>Shewanella</taxon>
    </lineage>
</organism>
<dbReference type="InterPro" id="IPR029058">
    <property type="entry name" value="AB_hydrolase_fold"/>
</dbReference>
<dbReference type="Pfam" id="PF00756">
    <property type="entry name" value="Esterase"/>
    <property type="match status" value="1"/>
</dbReference>
<dbReference type="Gene3D" id="3.40.50.1820">
    <property type="entry name" value="alpha/beta hydrolase"/>
    <property type="match status" value="1"/>
</dbReference>
<dbReference type="STRING" id="23.BEL05_16990"/>
<keyword evidence="2" id="KW-0378">Hydrolase</keyword>
<comment type="caution">
    <text evidence="4">The sequence shown here is derived from an EMBL/GenBank/DDBJ whole genome shotgun (WGS) entry which is preliminary data.</text>
</comment>
<dbReference type="PANTHER" id="PTHR40841:SF2">
    <property type="entry name" value="SIDEROPHORE-DEGRADING ESTERASE (EUROFUNG)"/>
    <property type="match status" value="1"/>
</dbReference>
<dbReference type="OrthoDB" id="9784036at2"/>
<dbReference type="InterPro" id="IPR052558">
    <property type="entry name" value="Siderophore_Hydrolase_D"/>
</dbReference>
<dbReference type="InterPro" id="IPR000801">
    <property type="entry name" value="Esterase-like"/>
</dbReference>
<evidence type="ECO:0000256" key="3">
    <source>
        <dbReference type="SAM" id="SignalP"/>
    </source>
</evidence>
<dbReference type="EMBL" id="MCBT01000001">
    <property type="protein sequence ID" value="OEG75970.1"/>
    <property type="molecule type" value="Genomic_DNA"/>
</dbReference>
<evidence type="ECO:0000256" key="1">
    <source>
        <dbReference type="ARBA" id="ARBA00005622"/>
    </source>
</evidence>
<keyword evidence="3" id="KW-0732">Signal</keyword>
<evidence type="ECO:0000313" key="5">
    <source>
        <dbReference type="Proteomes" id="UP000095230"/>
    </source>
</evidence>
<reference evidence="4 5" key="1">
    <citation type="submission" date="2016-07" db="EMBL/GenBank/DDBJ databases">
        <title>Whole-genome of two Shewanella species isolated from a digestive organ of sea cucumber Apostichopus japonicus Selenka 1867.</title>
        <authorList>
            <person name="Hong H.-H."/>
            <person name="Choi H."/>
            <person name="Cheon S."/>
            <person name="Oh J.-S."/>
            <person name="Lee H.-G."/>
            <person name="Park C."/>
        </authorList>
    </citation>
    <scope>NUCLEOTIDE SEQUENCE [LARGE SCALE GENOMIC DNA]</scope>
    <source>
        <strain evidence="4 5">CSB03KR</strain>
    </source>
</reference>
<gene>
    <name evidence="4" type="ORF">BEL05_16990</name>
</gene>
<proteinExistence type="inferred from homology"/>
<feature type="chain" id="PRO_5009179389" evidence="3">
    <location>
        <begin position="26"/>
        <end position="414"/>
    </location>
</feature>
<evidence type="ECO:0000313" key="4">
    <source>
        <dbReference type="EMBL" id="OEG75970.1"/>
    </source>
</evidence>